<evidence type="ECO:0000256" key="5">
    <source>
        <dbReference type="SAM" id="Phobius"/>
    </source>
</evidence>
<keyword evidence="5" id="KW-0472">Membrane</keyword>
<dbReference type="Proteomes" id="UP001054889">
    <property type="component" value="Unassembled WGS sequence"/>
</dbReference>
<evidence type="ECO:0000256" key="2">
    <source>
        <dbReference type="ARBA" id="ARBA00022771"/>
    </source>
</evidence>
<dbReference type="SUPFAM" id="SSF90209">
    <property type="entry name" value="Ran binding protein zinc finger-like"/>
    <property type="match status" value="1"/>
</dbReference>
<keyword evidence="8" id="KW-1185">Reference proteome</keyword>
<keyword evidence="3" id="KW-0862">Zinc</keyword>
<keyword evidence="2" id="KW-0863">Zinc-finger</keyword>
<gene>
    <name evidence="7" type="primary">ga21496</name>
    <name evidence="7" type="ORF">PR202_ga21496</name>
</gene>
<dbReference type="EMBL" id="BQKI01000010">
    <property type="protein sequence ID" value="GJN03991.1"/>
    <property type="molecule type" value="Genomic_DNA"/>
</dbReference>
<feature type="transmembrane region" description="Helical" evidence="5">
    <location>
        <begin position="124"/>
        <end position="143"/>
    </location>
</feature>
<dbReference type="SMART" id="SM00547">
    <property type="entry name" value="ZnF_RBZ"/>
    <property type="match status" value="1"/>
</dbReference>
<dbReference type="InterPro" id="IPR001876">
    <property type="entry name" value="Znf_RanBP2"/>
</dbReference>
<evidence type="ECO:0000259" key="6">
    <source>
        <dbReference type="SMART" id="SM00547"/>
    </source>
</evidence>
<evidence type="ECO:0000256" key="4">
    <source>
        <dbReference type="SAM" id="MobiDB-lite"/>
    </source>
</evidence>
<feature type="domain" description="RanBP2-type" evidence="6">
    <location>
        <begin position="25"/>
        <end position="51"/>
    </location>
</feature>
<reference evidence="7" key="2">
    <citation type="submission" date="2021-12" db="EMBL/GenBank/DDBJ databases">
        <title>Resequencing data analysis of finger millet.</title>
        <authorList>
            <person name="Hatakeyama M."/>
            <person name="Aluri S."/>
            <person name="Balachadran M.T."/>
            <person name="Sivarajan S.R."/>
            <person name="Poveda L."/>
            <person name="Shimizu-Inatsugi R."/>
            <person name="Schlapbach R."/>
            <person name="Sreeman S.M."/>
            <person name="Shimizu K.K."/>
        </authorList>
    </citation>
    <scope>NUCLEOTIDE SEQUENCE</scope>
</reference>
<dbReference type="InterPro" id="IPR036443">
    <property type="entry name" value="Znf_RanBP2_sf"/>
</dbReference>
<dbReference type="GO" id="GO:0008270">
    <property type="term" value="F:zinc ion binding"/>
    <property type="evidence" value="ECO:0007669"/>
    <property type="project" value="UniProtKB-KW"/>
</dbReference>
<evidence type="ECO:0000256" key="3">
    <source>
        <dbReference type="ARBA" id="ARBA00022833"/>
    </source>
</evidence>
<feature type="compositionally biased region" description="Polar residues" evidence="4">
    <location>
        <begin position="1"/>
        <end position="12"/>
    </location>
</feature>
<reference evidence="7" key="1">
    <citation type="journal article" date="2018" name="DNA Res.">
        <title>Multiple hybrid de novo genome assembly of finger millet, an orphan allotetraploid crop.</title>
        <authorList>
            <person name="Hatakeyama M."/>
            <person name="Aluri S."/>
            <person name="Balachadran M.T."/>
            <person name="Sivarajan S.R."/>
            <person name="Patrignani A."/>
            <person name="Gruter S."/>
            <person name="Poveda L."/>
            <person name="Shimizu-Inatsugi R."/>
            <person name="Baeten J."/>
            <person name="Francoijs K.J."/>
            <person name="Nataraja K.N."/>
            <person name="Reddy Y.A.N."/>
            <person name="Phadnis S."/>
            <person name="Ravikumar R.L."/>
            <person name="Schlapbach R."/>
            <person name="Sreeman S.M."/>
            <person name="Shimizu K.K."/>
        </authorList>
    </citation>
    <scope>NUCLEOTIDE SEQUENCE</scope>
</reference>
<sequence>MSSQVDNRSQSAGKRARTDGGRREDDWVCPSCGNVNFAFRTTCNMRNCNQSRPAERAKPMQTPPHYGASGGYMGPGTPPSMYMGGMYGIPMDRYGLAIPAGPGAMGTRAGSYSDEGTRRSPQELGVIMIGSVPIAIISTLPFAQAPNLMAQEDQGKLSSVM</sequence>
<dbReference type="Gene3D" id="4.10.1060.10">
    <property type="entry name" value="Zinc finger, RanBP2-type"/>
    <property type="match status" value="1"/>
</dbReference>
<dbReference type="PANTHER" id="PTHR12999">
    <property type="entry name" value="ZINC FINGER RAN-BINDING DOMAIN-CONTAINING PROTEIN 2 ZRANB2-RELATED"/>
    <property type="match status" value="1"/>
</dbReference>
<evidence type="ECO:0000256" key="1">
    <source>
        <dbReference type="ARBA" id="ARBA00022723"/>
    </source>
</evidence>
<keyword evidence="1" id="KW-0479">Metal-binding</keyword>
<keyword evidence="5" id="KW-0812">Transmembrane</keyword>
<dbReference type="Pfam" id="PF00641">
    <property type="entry name" value="Zn_ribbon_RanBP"/>
    <property type="match status" value="1"/>
</dbReference>
<protein>
    <recommendedName>
        <fullName evidence="6">RanBP2-type domain-containing protein</fullName>
    </recommendedName>
</protein>
<keyword evidence="5" id="KW-1133">Transmembrane helix</keyword>
<comment type="caution">
    <text evidence="7">The sequence shown here is derived from an EMBL/GenBank/DDBJ whole genome shotgun (WGS) entry which is preliminary data.</text>
</comment>
<feature type="region of interest" description="Disordered" evidence="4">
    <location>
        <begin position="1"/>
        <end position="25"/>
    </location>
</feature>
<name>A0AAV5D0S5_ELECO</name>
<proteinExistence type="predicted"/>
<evidence type="ECO:0000313" key="7">
    <source>
        <dbReference type="EMBL" id="GJN03991.1"/>
    </source>
</evidence>
<accession>A0AAV5D0S5</accession>
<dbReference type="AlphaFoldDB" id="A0AAV5D0S5"/>
<dbReference type="PANTHER" id="PTHR12999:SF24">
    <property type="entry name" value="RANBP2-TYPE DOMAIN-CONTAINING PROTEIN"/>
    <property type="match status" value="1"/>
</dbReference>
<evidence type="ECO:0000313" key="8">
    <source>
        <dbReference type="Proteomes" id="UP001054889"/>
    </source>
</evidence>
<organism evidence="7 8">
    <name type="scientific">Eleusine coracana subsp. coracana</name>
    <dbReference type="NCBI Taxonomy" id="191504"/>
    <lineage>
        <taxon>Eukaryota</taxon>
        <taxon>Viridiplantae</taxon>
        <taxon>Streptophyta</taxon>
        <taxon>Embryophyta</taxon>
        <taxon>Tracheophyta</taxon>
        <taxon>Spermatophyta</taxon>
        <taxon>Magnoliopsida</taxon>
        <taxon>Liliopsida</taxon>
        <taxon>Poales</taxon>
        <taxon>Poaceae</taxon>
        <taxon>PACMAD clade</taxon>
        <taxon>Chloridoideae</taxon>
        <taxon>Cynodonteae</taxon>
        <taxon>Eleusininae</taxon>
        <taxon>Eleusine</taxon>
    </lineage>
</organism>
<feature type="compositionally biased region" description="Basic and acidic residues" evidence="4">
    <location>
        <begin position="16"/>
        <end position="25"/>
    </location>
</feature>